<keyword evidence="1" id="KW-0732">Signal</keyword>
<comment type="caution">
    <text evidence="2">The sequence shown here is derived from an EMBL/GenBank/DDBJ whole genome shotgun (WGS) entry which is preliminary data.</text>
</comment>
<gene>
    <name evidence="2" type="ORF">H8B04_04505</name>
</gene>
<feature type="signal peptide" evidence="1">
    <location>
        <begin position="1"/>
        <end position="23"/>
    </location>
</feature>
<organism evidence="2 3">
    <name type="scientific">Sphingobacterium litopenaei</name>
    <dbReference type="NCBI Taxonomy" id="2763500"/>
    <lineage>
        <taxon>Bacteria</taxon>
        <taxon>Pseudomonadati</taxon>
        <taxon>Bacteroidota</taxon>
        <taxon>Sphingobacteriia</taxon>
        <taxon>Sphingobacteriales</taxon>
        <taxon>Sphingobacteriaceae</taxon>
        <taxon>Sphingobacterium</taxon>
    </lineage>
</organism>
<protein>
    <recommendedName>
        <fullName evidence="4">Carboxypeptidase-like regulatory domain-containing protein</fullName>
    </recommendedName>
</protein>
<accession>A0ABR7YC02</accession>
<name>A0ABR7YC02_9SPHI</name>
<evidence type="ECO:0000313" key="3">
    <source>
        <dbReference type="Proteomes" id="UP000651271"/>
    </source>
</evidence>
<dbReference type="Proteomes" id="UP000651271">
    <property type="component" value="Unassembled WGS sequence"/>
</dbReference>
<dbReference type="SUPFAM" id="SSF49464">
    <property type="entry name" value="Carboxypeptidase regulatory domain-like"/>
    <property type="match status" value="1"/>
</dbReference>
<dbReference type="InterPro" id="IPR008969">
    <property type="entry name" value="CarboxyPept-like_regulatory"/>
</dbReference>
<evidence type="ECO:0000313" key="2">
    <source>
        <dbReference type="EMBL" id="MBD1428835.1"/>
    </source>
</evidence>
<evidence type="ECO:0000256" key="1">
    <source>
        <dbReference type="SAM" id="SignalP"/>
    </source>
</evidence>
<reference evidence="2 3" key="1">
    <citation type="submission" date="2020-08" db="EMBL/GenBank/DDBJ databases">
        <title>Sphingobacterium sp. DN04309 isolated from aquaculture water.</title>
        <authorList>
            <person name="Zhang M."/>
        </authorList>
    </citation>
    <scope>NUCLEOTIDE SEQUENCE [LARGE SCALE GENOMIC DNA]</scope>
    <source>
        <strain evidence="2 3">DN04309</strain>
    </source>
</reference>
<keyword evidence="3" id="KW-1185">Reference proteome</keyword>
<dbReference type="RefSeq" id="WP_190301586.1">
    <property type="nucleotide sequence ID" value="NZ_JACOIJ010000005.1"/>
</dbReference>
<dbReference type="EMBL" id="JACOIJ010000005">
    <property type="protein sequence ID" value="MBD1428835.1"/>
    <property type="molecule type" value="Genomic_DNA"/>
</dbReference>
<proteinExistence type="predicted"/>
<feature type="chain" id="PRO_5045957336" description="Carboxypeptidase-like regulatory domain-containing protein" evidence="1">
    <location>
        <begin position="24"/>
        <end position="253"/>
    </location>
</feature>
<sequence length="253" mass="29142">MKINIYHILFILLCCLPKSWAIAQESIGGMVLDAESKQRIGKVFIVNKTTGENTYNNSKGEFNLRLKPGDIIIANKENYHGDTISYAGAKALIINLKRKTIAIAPVTVMGRVSPEEILARRREEYNKAYRLADPGDFVSVGQNGAGLSIDAVYNYFSREGKNARRLTKYFQKEYEDNYIDIVFSRELVRGVTGLEGEPLDNFMIRYRPEYNFVLTADRYQLVKYIKTKYEYFKHIPYIKPLPDLKEIDLNLEN</sequence>
<evidence type="ECO:0008006" key="4">
    <source>
        <dbReference type="Google" id="ProtNLM"/>
    </source>
</evidence>